<dbReference type="GO" id="GO:0016020">
    <property type="term" value="C:membrane"/>
    <property type="evidence" value="ECO:0007669"/>
    <property type="project" value="TreeGrafter"/>
</dbReference>
<dbReference type="SUPFAM" id="SSF55856">
    <property type="entry name" value="Cytochrome b5-like heme/steroid binding domain"/>
    <property type="match status" value="1"/>
</dbReference>
<dbReference type="Proteomes" id="UP001432027">
    <property type="component" value="Unassembled WGS sequence"/>
</dbReference>
<dbReference type="EMBL" id="BTSX01000001">
    <property type="protein sequence ID" value="GMS78118.1"/>
    <property type="molecule type" value="Genomic_DNA"/>
</dbReference>
<sequence length="163" mass="17787">VVGATLLLPLYYHSQSASHGGASSSFATVRACLLFVVSADLCSVKSYPFQNPPTMSVSLRVISRKEVAQHDDISSGWIILHNFVYDITEFLLSDAHPGSTEILLEYIGSDASSVFEDCGHSRHARRLVQKYLIGILPEGECAGHNSEYLAYSQHISMSTPLIA</sequence>
<dbReference type="PANTHER" id="PTHR19359:SF41">
    <property type="entry name" value="GEO08203P1"/>
    <property type="match status" value="1"/>
</dbReference>
<evidence type="ECO:0000313" key="6">
    <source>
        <dbReference type="EMBL" id="GMS78118.1"/>
    </source>
</evidence>
<dbReference type="InterPro" id="IPR050668">
    <property type="entry name" value="Cytochrome_b5"/>
</dbReference>
<accession>A0AAV5SBV9</accession>
<comment type="similarity">
    <text evidence="4">Belongs to the cytochrome b5 family.</text>
</comment>
<keyword evidence="3" id="KW-0408">Iron</keyword>
<keyword evidence="7" id="KW-1185">Reference proteome</keyword>
<dbReference type="PANTHER" id="PTHR19359">
    <property type="entry name" value="CYTOCHROME B5"/>
    <property type="match status" value="1"/>
</dbReference>
<evidence type="ECO:0000313" key="7">
    <source>
        <dbReference type="Proteomes" id="UP001432027"/>
    </source>
</evidence>
<keyword evidence="1" id="KW-0349">Heme</keyword>
<dbReference type="InterPro" id="IPR001199">
    <property type="entry name" value="Cyt_B5-like_heme/steroid-bd"/>
</dbReference>
<dbReference type="Gene3D" id="3.10.120.10">
    <property type="entry name" value="Cytochrome b5-like heme/steroid binding domain"/>
    <property type="match status" value="1"/>
</dbReference>
<dbReference type="PROSITE" id="PS50255">
    <property type="entry name" value="CYTOCHROME_B5_2"/>
    <property type="match status" value="1"/>
</dbReference>
<keyword evidence="2" id="KW-0479">Metal-binding</keyword>
<feature type="domain" description="Cytochrome b5 heme-binding" evidence="5">
    <location>
        <begin position="59"/>
        <end position="137"/>
    </location>
</feature>
<name>A0AAV5SBV9_9BILA</name>
<protein>
    <recommendedName>
        <fullName evidence="5">Cytochrome b5 heme-binding domain-containing protein</fullName>
    </recommendedName>
</protein>
<dbReference type="GO" id="GO:0020037">
    <property type="term" value="F:heme binding"/>
    <property type="evidence" value="ECO:0007669"/>
    <property type="project" value="TreeGrafter"/>
</dbReference>
<comment type="caution">
    <text evidence="6">The sequence shown here is derived from an EMBL/GenBank/DDBJ whole genome shotgun (WGS) entry which is preliminary data.</text>
</comment>
<proteinExistence type="inferred from homology"/>
<gene>
    <name evidence="6" type="ORF">PENTCL1PPCAC_293</name>
</gene>
<dbReference type="GO" id="GO:0046872">
    <property type="term" value="F:metal ion binding"/>
    <property type="evidence" value="ECO:0007669"/>
    <property type="project" value="UniProtKB-KW"/>
</dbReference>
<dbReference type="AlphaFoldDB" id="A0AAV5SBV9"/>
<dbReference type="SMART" id="SM01117">
    <property type="entry name" value="Cyt-b5"/>
    <property type="match status" value="1"/>
</dbReference>
<evidence type="ECO:0000259" key="5">
    <source>
        <dbReference type="PROSITE" id="PS50255"/>
    </source>
</evidence>
<dbReference type="InterPro" id="IPR036400">
    <property type="entry name" value="Cyt_B5-like_heme/steroid_sf"/>
</dbReference>
<evidence type="ECO:0000256" key="4">
    <source>
        <dbReference type="ARBA" id="ARBA00038168"/>
    </source>
</evidence>
<evidence type="ECO:0000256" key="2">
    <source>
        <dbReference type="ARBA" id="ARBA00022723"/>
    </source>
</evidence>
<evidence type="ECO:0000256" key="3">
    <source>
        <dbReference type="ARBA" id="ARBA00023004"/>
    </source>
</evidence>
<feature type="non-terminal residue" evidence="6">
    <location>
        <position position="1"/>
    </location>
</feature>
<reference evidence="6" key="1">
    <citation type="submission" date="2023-10" db="EMBL/GenBank/DDBJ databases">
        <title>Genome assembly of Pristionchus species.</title>
        <authorList>
            <person name="Yoshida K."/>
            <person name="Sommer R.J."/>
        </authorList>
    </citation>
    <scope>NUCLEOTIDE SEQUENCE</scope>
    <source>
        <strain evidence="6">RS0144</strain>
    </source>
</reference>
<evidence type="ECO:0000256" key="1">
    <source>
        <dbReference type="ARBA" id="ARBA00022617"/>
    </source>
</evidence>
<organism evidence="6 7">
    <name type="scientific">Pristionchus entomophagus</name>
    <dbReference type="NCBI Taxonomy" id="358040"/>
    <lineage>
        <taxon>Eukaryota</taxon>
        <taxon>Metazoa</taxon>
        <taxon>Ecdysozoa</taxon>
        <taxon>Nematoda</taxon>
        <taxon>Chromadorea</taxon>
        <taxon>Rhabditida</taxon>
        <taxon>Rhabditina</taxon>
        <taxon>Diplogasteromorpha</taxon>
        <taxon>Diplogasteroidea</taxon>
        <taxon>Neodiplogasteridae</taxon>
        <taxon>Pristionchus</taxon>
    </lineage>
</organism>
<dbReference type="Pfam" id="PF00173">
    <property type="entry name" value="Cyt-b5"/>
    <property type="match status" value="1"/>
</dbReference>